<dbReference type="InterPro" id="IPR036412">
    <property type="entry name" value="HAD-like_sf"/>
</dbReference>
<dbReference type="CDD" id="cd07516">
    <property type="entry name" value="HAD_Pase"/>
    <property type="match status" value="1"/>
</dbReference>
<evidence type="ECO:0000313" key="1">
    <source>
        <dbReference type="EMBL" id="PIZ15696.1"/>
    </source>
</evidence>
<proteinExistence type="predicted"/>
<reference evidence="2" key="1">
    <citation type="submission" date="2017-09" db="EMBL/GenBank/DDBJ databases">
        <title>Depth-based differentiation of microbial function through sediment-hosted aquifers and enrichment of novel symbionts in the deep terrestrial subsurface.</title>
        <authorList>
            <person name="Probst A.J."/>
            <person name="Ladd B."/>
            <person name="Jarett J.K."/>
            <person name="Geller-Mcgrath D.E."/>
            <person name="Sieber C.M.K."/>
            <person name="Emerson J.B."/>
            <person name="Anantharaman K."/>
            <person name="Thomas B.C."/>
            <person name="Malmstrom R."/>
            <person name="Stieglmeier M."/>
            <person name="Klingl A."/>
            <person name="Woyke T."/>
            <person name="Ryan C.M."/>
            <person name="Banfield J.F."/>
        </authorList>
    </citation>
    <scope>NUCLEOTIDE SEQUENCE [LARGE SCALE GENOMIC DNA]</scope>
</reference>
<dbReference type="InterPro" id="IPR006379">
    <property type="entry name" value="HAD-SF_hydro_IIB"/>
</dbReference>
<dbReference type="Gene3D" id="3.30.1240.10">
    <property type="match status" value="1"/>
</dbReference>
<dbReference type="GO" id="GO:0016791">
    <property type="term" value="F:phosphatase activity"/>
    <property type="evidence" value="ECO:0007669"/>
    <property type="project" value="TreeGrafter"/>
</dbReference>
<evidence type="ECO:0008006" key="3">
    <source>
        <dbReference type="Google" id="ProtNLM"/>
    </source>
</evidence>
<dbReference type="Proteomes" id="UP000229307">
    <property type="component" value="Unassembled WGS sequence"/>
</dbReference>
<sequence length="278" mass="31187">MQKIRMIALDLDGTLFDSRGRIPEENRKALLEAHKKGAYIALSSGRMTDCVAPTADELGIDCPLIVYNGAMVKATGKECRKMIFHKPLQAEYADMLIDYTIRNHFHLNFYLDDILYAQDDPGLRKYADIYSTQTGAKFHFVADIREFKGKDPTKLILITDVSVPGKPDPRRRNEQYEYFYPFLGDKVTLTKTNPEYLEFMNRDVDKGVGLVRLAEYYGIDISEVIAFGDGDNDAPMLAAAGIGVAMANAGEKSRKSAKFTAKWSNNEAGVAKVLKDYL</sequence>
<gene>
    <name evidence="1" type="ORF">COY52_09075</name>
</gene>
<evidence type="ECO:0000313" key="2">
    <source>
        <dbReference type="Proteomes" id="UP000229307"/>
    </source>
</evidence>
<dbReference type="PANTHER" id="PTHR10000">
    <property type="entry name" value="PHOSPHOSERINE PHOSPHATASE"/>
    <property type="match status" value="1"/>
</dbReference>
<dbReference type="NCBIfam" id="TIGR00099">
    <property type="entry name" value="Cof-subfamily"/>
    <property type="match status" value="1"/>
</dbReference>
<dbReference type="Pfam" id="PF08282">
    <property type="entry name" value="Hydrolase_3"/>
    <property type="match status" value="1"/>
</dbReference>
<dbReference type="SUPFAM" id="SSF56784">
    <property type="entry name" value="HAD-like"/>
    <property type="match status" value="1"/>
</dbReference>
<dbReference type="Gene3D" id="3.40.50.1000">
    <property type="entry name" value="HAD superfamily/HAD-like"/>
    <property type="match status" value="1"/>
</dbReference>
<dbReference type="EMBL" id="PFMR01000241">
    <property type="protein sequence ID" value="PIZ15696.1"/>
    <property type="molecule type" value="Genomic_DNA"/>
</dbReference>
<protein>
    <recommendedName>
        <fullName evidence="3">Cof-type HAD-IIB family hydrolase</fullName>
    </recommendedName>
</protein>
<dbReference type="InterPro" id="IPR023214">
    <property type="entry name" value="HAD_sf"/>
</dbReference>
<accession>A0A2M7S841</accession>
<dbReference type="SFLD" id="SFLDS00003">
    <property type="entry name" value="Haloacid_Dehalogenase"/>
    <property type="match status" value="1"/>
</dbReference>
<comment type="caution">
    <text evidence="1">The sequence shown here is derived from an EMBL/GenBank/DDBJ whole genome shotgun (WGS) entry which is preliminary data.</text>
</comment>
<dbReference type="SFLD" id="SFLDG01140">
    <property type="entry name" value="C2.B:_Phosphomannomutase_and_P"/>
    <property type="match status" value="1"/>
</dbReference>
<dbReference type="GO" id="GO:0005829">
    <property type="term" value="C:cytosol"/>
    <property type="evidence" value="ECO:0007669"/>
    <property type="project" value="TreeGrafter"/>
</dbReference>
<dbReference type="InterPro" id="IPR000150">
    <property type="entry name" value="Cof"/>
</dbReference>
<dbReference type="AlphaFoldDB" id="A0A2M7S841"/>
<dbReference type="PANTHER" id="PTHR10000:SF8">
    <property type="entry name" value="HAD SUPERFAMILY HYDROLASE-LIKE, TYPE 3"/>
    <property type="match status" value="1"/>
</dbReference>
<dbReference type="NCBIfam" id="TIGR01484">
    <property type="entry name" value="HAD-SF-IIB"/>
    <property type="match status" value="1"/>
</dbReference>
<dbReference type="PROSITE" id="PS01229">
    <property type="entry name" value="COF_2"/>
    <property type="match status" value="1"/>
</dbReference>
<organism evidence="1 2">
    <name type="scientific">Candidatus Desantisbacteria bacterium CG_4_10_14_0_8_um_filter_48_22</name>
    <dbReference type="NCBI Taxonomy" id="1974543"/>
    <lineage>
        <taxon>Bacteria</taxon>
        <taxon>Candidatus Desantisiibacteriota</taxon>
    </lineage>
</organism>
<name>A0A2M7S841_9BACT</name>
<dbReference type="GO" id="GO:0000287">
    <property type="term" value="F:magnesium ion binding"/>
    <property type="evidence" value="ECO:0007669"/>
    <property type="project" value="TreeGrafter"/>
</dbReference>